<dbReference type="InterPro" id="IPR000192">
    <property type="entry name" value="Aminotrans_V_dom"/>
</dbReference>
<dbReference type="InterPro" id="IPR015422">
    <property type="entry name" value="PyrdxlP-dep_Trfase_small"/>
</dbReference>
<dbReference type="Pfam" id="PF00266">
    <property type="entry name" value="Aminotran_5"/>
    <property type="match status" value="1"/>
</dbReference>
<comment type="caution">
    <text evidence="15">The sequence shown here is derived from an EMBL/GenBank/DDBJ whole genome shotgun (WGS) entry which is preliminary data.</text>
</comment>
<evidence type="ECO:0000259" key="14">
    <source>
        <dbReference type="Pfam" id="PF20629"/>
    </source>
</evidence>
<evidence type="ECO:0000256" key="5">
    <source>
        <dbReference type="ARBA" id="ARBA00022679"/>
    </source>
</evidence>
<keyword evidence="16" id="KW-1185">Reference proteome</keyword>
<dbReference type="Proteomes" id="UP000604046">
    <property type="component" value="Unassembled WGS sequence"/>
</dbReference>
<dbReference type="GO" id="GO:0031071">
    <property type="term" value="F:cysteine desulfurase activity"/>
    <property type="evidence" value="ECO:0007669"/>
    <property type="project" value="UniProtKB-EC"/>
</dbReference>
<dbReference type="Gene3D" id="3.40.50.300">
    <property type="entry name" value="P-loop containing nucleotide triphosphate hydrolases"/>
    <property type="match status" value="1"/>
</dbReference>
<dbReference type="Gene3D" id="3.40.640.10">
    <property type="entry name" value="Type I PLP-dependent aspartate aminotransferase-like (Major domain)"/>
    <property type="match status" value="1"/>
</dbReference>
<feature type="domain" description="DNA2/NAM7 helicase-like C-terminal" evidence="13">
    <location>
        <begin position="932"/>
        <end position="960"/>
    </location>
</feature>
<keyword evidence="5" id="KW-0808">Transferase</keyword>
<evidence type="ECO:0000313" key="15">
    <source>
        <dbReference type="EMBL" id="CAE7221812.1"/>
    </source>
</evidence>
<keyword evidence="6" id="KW-0479">Metal-binding</keyword>
<evidence type="ECO:0000259" key="12">
    <source>
        <dbReference type="Pfam" id="PF04295"/>
    </source>
</evidence>
<evidence type="ECO:0000256" key="7">
    <source>
        <dbReference type="ARBA" id="ARBA00022898"/>
    </source>
</evidence>
<evidence type="ECO:0000256" key="1">
    <source>
        <dbReference type="ARBA" id="ARBA00001933"/>
    </source>
</evidence>
<dbReference type="PANTHER" id="PTHR30536">
    <property type="entry name" value="ALTRONATE/GALACTARATE DEHYDRATASE"/>
    <property type="match status" value="1"/>
</dbReference>
<sequence>MGVQSHDGYVRPRGHVDIKYDTEEAAPLASISKVAHEGDNCAIATRRLEAGFQFSHRGRTYRLSHTILEGHRFVIDEIAEGQLLMSWSLPFGTALRPLAPGSYCCNALMLQALSGRRDVDFPLPAEANFVDPDTSASCPFVFDESTFVPGKEAASTPGGLETTFQGFARSGGRGVGTRNKVVLVGLTVASASFVRQLERCLEHDGAESVDGIVAVAHNEGEGEVQNNKDLLLRTLAGFLVHPNTGAALLVATGRERHVTVEELKDFMAREKYPTAHVPHEHLVLSGSWRADLVRAAEVVRSSLLPAAAEYRRSAQPVSALRIALQCGGSDAFSGLTGNPLVGEVSKLLIGEGGLALLAESPELVGAEPYVLSNCRSLETARKFLMMTERYKRYASRHGQDAAGNPSGGNLFRGLYNIVIKSLGASRKKPPDVMLDECIEYSERVADRSGYFFMDSPGNDLESIAGQVASGCNLIFFVTGNGAITNFPFVPTLKVVTTTGRFNILQKEMDVNAGLLTEGVGLPDLARRVYGQMLDVAAGAKSKGEMAGISQVSIWRNWFLGDAQQLSDLQAAFNFEQQDLQQPPLKVKQEALPSLPEEIAGFVRDIHHQGKPESLCEVDLILPTSLCSSEVARSAATRLSQEAEGNKGHFVALPHTEGCGGAGGAQFETIFQRVMLGHLLHPQVRRGFLLEHGCEKTHNDWFAACLASRGLALDRFGWASVQMDGGIEAVYARIRDFFKDPEPPQPSPAAPLRLALLAAAAPGAEALLLAELTRFVVLQGGTVLLPSTSPLLLNDAFIAATLFEELPGSLLQPTLAYAQIPSSPGLHVMEVPSTASSVEIVAGLAPAAHSFLVWMDDRGLRPAHPFVPTVHAAEDSASCAAEADVCVDLVDAQKALSAIFGVVQEALYGAKTKASSSGAVDFSVASRHLLSVRRPIGFLADPRRLNVAVSRAVAGLVIVGDLQHLARYSAEWKEFVAIGQEKDYLRGEPLWSEPTEMSVPVVPQEQARSRVWASVGSLGARRCKGSLWNEYEERGGPSYLDMQATTPVDPRVLDAMLPYYHGRFGNPHSRSHSYGWDAEEATEKARVQIANLINADPKEIFFTSGATESNNMAVKGVAEFYEGTGKKHIITTQTEHKCVLASCRRLEVDKGWSVTYLPVDKYGLVDLKELEDAIRDDTALVSVMHINNEIGTMQPVEEIGQICQKKKVLFHTDAAQSVGKVPVDVKKMNAALLSISAHKMYGPKGVGALYVREASRCDRWRRPGLEMHL</sequence>
<feature type="domain" description="D-galactarate/Altronate dehydratase second" evidence="12">
    <location>
        <begin position="619"/>
        <end position="725"/>
    </location>
</feature>
<evidence type="ECO:0000256" key="4">
    <source>
        <dbReference type="ARBA" id="ARBA00012239"/>
    </source>
</evidence>
<dbReference type="Pfam" id="PF13087">
    <property type="entry name" value="AAA_12"/>
    <property type="match status" value="1"/>
</dbReference>
<accession>A0A812K3R5</accession>
<dbReference type="GO" id="GO:0051536">
    <property type="term" value="F:iron-sulfur cluster binding"/>
    <property type="evidence" value="ECO:0007669"/>
    <property type="project" value="UniProtKB-KW"/>
</dbReference>
<evidence type="ECO:0000256" key="10">
    <source>
        <dbReference type="ARBA" id="ARBA00023239"/>
    </source>
</evidence>
<dbReference type="InterPro" id="IPR048332">
    <property type="entry name" value="GD_AH_C"/>
</dbReference>
<dbReference type="GO" id="GO:0019698">
    <property type="term" value="P:D-galacturonate catabolic process"/>
    <property type="evidence" value="ECO:0007669"/>
    <property type="project" value="TreeGrafter"/>
</dbReference>
<comment type="similarity">
    <text evidence="3">Belongs to the UxaA family.</text>
</comment>
<keyword evidence="8" id="KW-0408">Iron</keyword>
<dbReference type="InterPro" id="IPR041679">
    <property type="entry name" value="DNA2/NAM7-like_C"/>
</dbReference>
<gene>
    <name evidence="15" type="primary">Nfs1</name>
    <name evidence="15" type="ORF">SNAT2548_LOCUS8205</name>
</gene>
<reference evidence="15" key="1">
    <citation type="submission" date="2021-02" db="EMBL/GenBank/DDBJ databases">
        <authorList>
            <person name="Dougan E. K."/>
            <person name="Rhodes N."/>
            <person name="Thang M."/>
            <person name="Chan C."/>
        </authorList>
    </citation>
    <scope>NUCLEOTIDE SEQUENCE</scope>
</reference>
<organism evidence="15 16">
    <name type="scientific">Symbiodinium natans</name>
    <dbReference type="NCBI Taxonomy" id="878477"/>
    <lineage>
        <taxon>Eukaryota</taxon>
        <taxon>Sar</taxon>
        <taxon>Alveolata</taxon>
        <taxon>Dinophyceae</taxon>
        <taxon>Suessiales</taxon>
        <taxon>Symbiodiniaceae</taxon>
        <taxon>Symbiodinium</taxon>
    </lineage>
</organism>
<dbReference type="Gene3D" id="3.90.1150.10">
    <property type="entry name" value="Aspartate Aminotransferase, domain 1"/>
    <property type="match status" value="1"/>
</dbReference>
<evidence type="ECO:0000259" key="11">
    <source>
        <dbReference type="Pfam" id="PF00266"/>
    </source>
</evidence>
<dbReference type="Pfam" id="PF20629">
    <property type="entry name" value="GD_AH_C"/>
    <property type="match status" value="1"/>
</dbReference>
<keyword evidence="7" id="KW-0663">Pyridoxal phosphate</keyword>
<evidence type="ECO:0000256" key="8">
    <source>
        <dbReference type="ARBA" id="ARBA00023004"/>
    </source>
</evidence>
<dbReference type="AlphaFoldDB" id="A0A812K3R5"/>
<dbReference type="OrthoDB" id="432108at2759"/>
<dbReference type="Pfam" id="PF04295">
    <property type="entry name" value="GD_AH_second"/>
    <property type="match status" value="2"/>
</dbReference>
<dbReference type="FunFam" id="3.40.640.10:FF:000003">
    <property type="entry name" value="Cysteine desulfurase IscS"/>
    <property type="match status" value="1"/>
</dbReference>
<keyword evidence="10" id="KW-0456">Lyase</keyword>
<dbReference type="SUPFAM" id="SSF53383">
    <property type="entry name" value="PLP-dependent transferases"/>
    <property type="match status" value="1"/>
</dbReference>
<feature type="domain" description="D-galactarate/Altronate dehydratase second" evidence="12">
    <location>
        <begin position="166"/>
        <end position="295"/>
    </location>
</feature>
<evidence type="ECO:0000259" key="13">
    <source>
        <dbReference type="Pfam" id="PF13087"/>
    </source>
</evidence>
<evidence type="ECO:0000256" key="3">
    <source>
        <dbReference type="ARBA" id="ARBA00010986"/>
    </source>
</evidence>
<comment type="similarity">
    <text evidence="2">Belongs to the class-V pyridoxal-phosphate-dependent aminotransferase family. NifS/IscS subfamily.</text>
</comment>
<feature type="domain" description="D-galactarate/Altronate dehydratase C-terminal" evidence="14">
    <location>
        <begin position="317"/>
        <end position="557"/>
    </location>
</feature>
<dbReference type="InterPro" id="IPR052172">
    <property type="entry name" value="UxaA_altronate/galactarate_dh"/>
</dbReference>
<dbReference type="GO" id="GO:0046872">
    <property type="term" value="F:metal ion binding"/>
    <property type="evidence" value="ECO:0007669"/>
    <property type="project" value="UniProtKB-KW"/>
</dbReference>
<dbReference type="InterPro" id="IPR027417">
    <property type="entry name" value="P-loop_NTPase"/>
</dbReference>
<dbReference type="PANTHER" id="PTHR30536:SF5">
    <property type="entry name" value="ALTRONATE DEHYDRATASE"/>
    <property type="match status" value="1"/>
</dbReference>
<dbReference type="Gene3D" id="2.30.130.110">
    <property type="match status" value="1"/>
</dbReference>
<protein>
    <recommendedName>
        <fullName evidence="4">cysteine desulfurase</fullName>
        <ecNumber evidence="4">2.8.1.7</ecNumber>
    </recommendedName>
</protein>
<dbReference type="InterPro" id="IPR015424">
    <property type="entry name" value="PyrdxlP-dep_Trfase"/>
</dbReference>
<proteinExistence type="inferred from homology"/>
<feature type="domain" description="Aminotransferase class V" evidence="11">
    <location>
        <begin position="1038"/>
        <end position="1253"/>
    </location>
</feature>
<dbReference type="EMBL" id="CAJNDS010000602">
    <property type="protein sequence ID" value="CAE7221812.1"/>
    <property type="molecule type" value="Genomic_DNA"/>
</dbReference>
<evidence type="ECO:0000313" key="16">
    <source>
        <dbReference type="Proteomes" id="UP000604046"/>
    </source>
</evidence>
<evidence type="ECO:0000256" key="6">
    <source>
        <dbReference type="ARBA" id="ARBA00022723"/>
    </source>
</evidence>
<keyword evidence="9" id="KW-0411">Iron-sulfur</keyword>
<comment type="cofactor">
    <cofactor evidence="1">
        <name>pyridoxal 5'-phosphate</name>
        <dbReference type="ChEBI" id="CHEBI:597326"/>
    </cofactor>
</comment>
<name>A0A812K3R5_9DINO</name>
<dbReference type="GO" id="GO:0016829">
    <property type="term" value="F:lyase activity"/>
    <property type="evidence" value="ECO:0007669"/>
    <property type="project" value="UniProtKB-KW"/>
</dbReference>
<dbReference type="InterPro" id="IPR015421">
    <property type="entry name" value="PyrdxlP-dep_Trfase_major"/>
</dbReference>
<evidence type="ECO:0000256" key="2">
    <source>
        <dbReference type="ARBA" id="ARBA00006490"/>
    </source>
</evidence>
<evidence type="ECO:0000256" key="9">
    <source>
        <dbReference type="ARBA" id="ARBA00023014"/>
    </source>
</evidence>
<dbReference type="EC" id="2.8.1.7" evidence="4"/>
<dbReference type="InterPro" id="IPR007392">
    <property type="entry name" value="GD_AH_second"/>
</dbReference>